<protein>
    <recommendedName>
        <fullName evidence="4">Nudix hydrolase domain-containing protein</fullName>
    </recommendedName>
</protein>
<evidence type="ECO:0000256" key="1">
    <source>
        <dbReference type="SAM" id="MobiDB-lite"/>
    </source>
</evidence>
<dbReference type="Proteomes" id="UP000247498">
    <property type="component" value="Unassembled WGS sequence"/>
</dbReference>
<name>A0A2V0PFC5_9CHLO</name>
<keyword evidence="3" id="KW-1185">Reference proteome</keyword>
<dbReference type="InterPro" id="IPR015797">
    <property type="entry name" value="NUDIX_hydrolase-like_dom_sf"/>
</dbReference>
<evidence type="ECO:0000313" key="3">
    <source>
        <dbReference type="Proteomes" id="UP000247498"/>
    </source>
</evidence>
<accession>A0A2V0PFC5</accession>
<feature type="compositionally biased region" description="Low complexity" evidence="1">
    <location>
        <begin position="29"/>
        <end position="57"/>
    </location>
</feature>
<comment type="caution">
    <text evidence="2">The sequence shown here is derived from an EMBL/GenBank/DDBJ whole genome shotgun (WGS) entry which is preliminary data.</text>
</comment>
<dbReference type="AlphaFoldDB" id="A0A2V0PFC5"/>
<gene>
    <name evidence="2" type="ORF">Rsub_11878</name>
</gene>
<reference evidence="2 3" key="1">
    <citation type="journal article" date="2018" name="Sci. Rep.">
        <title>Raphidocelis subcapitata (=Pseudokirchneriella subcapitata) provides an insight into genome evolution and environmental adaptations in the Sphaeropleales.</title>
        <authorList>
            <person name="Suzuki S."/>
            <person name="Yamaguchi H."/>
            <person name="Nakajima N."/>
            <person name="Kawachi M."/>
        </authorList>
    </citation>
    <scope>NUCLEOTIDE SEQUENCE [LARGE SCALE GENOMIC DNA]</scope>
    <source>
        <strain evidence="2 3">NIES-35</strain>
    </source>
</reference>
<feature type="region of interest" description="Disordered" evidence="1">
    <location>
        <begin position="29"/>
        <end position="126"/>
    </location>
</feature>
<dbReference type="Gene3D" id="3.90.79.10">
    <property type="entry name" value="Nucleoside Triphosphate Pyrophosphohydrolase"/>
    <property type="match status" value="1"/>
</dbReference>
<evidence type="ECO:0008006" key="4">
    <source>
        <dbReference type="Google" id="ProtNLM"/>
    </source>
</evidence>
<evidence type="ECO:0000313" key="2">
    <source>
        <dbReference type="EMBL" id="GBF98548.1"/>
    </source>
</evidence>
<dbReference type="SUPFAM" id="SSF55811">
    <property type="entry name" value="Nudix"/>
    <property type="match status" value="1"/>
</dbReference>
<dbReference type="EMBL" id="BDRX01000128">
    <property type="protein sequence ID" value="GBF98548.1"/>
    <property type="molecule type" value="Genomic_DNA"/>
</dbReference>
<dbReference type="InParanoid" id="A0A2V0PFC5"/>
<feature type="compositionally biased region" description="Low complexity" evidence="1">
    <location>
        <begin position="67"/>
        <end position="106"/>
    </location>
</feature>
<proteinExistence type="predicted"/>
<sequence>MRSACLGRLLSAGAAGSIRGGALRRSAARASRAHGAAPRPAGRWATAVCSSSSSSSGNGAGGDGDSRIGSRASSGSGHPAASAAAGGPPTSSSGADGAPPAPALASTDDDDGGSSTGFGGKGPLPTAAMPLQQFEISTEEILHKRYLTLYNRRVRFTAPGHDVSRDVNFDVVGHPQSAFRFAVTFPFHPYRDRKGGEVTVIREYAQGPNSLMYCLPTGGFDPRKHTDLEACAKAELSEEAWLKGGRWLPLLAPDHPGLAEVKWCVNRFRPFLVVDPVADADPGSRDLEEVTLEVLRMPLEEFRALMISGDMLLPSIATSYLAIDKLKEEGYL</sequence>
<organism evidence="2 3">
    <name type="scientific">Raphidocelis subcapitata</name>
    <dbReference type="NCBI Taxonomy" id="307507"/>
    <lineage>
        <taxon>Eukaryota</taxon>
        <taxon>Viridiplantae</taxon>
        <taxon>Chlorophyta</taxon>
        <taxon>core chlorophytes</taxon>
        <taxon>Chlorophyceae</taxon>
        <taxon>CS clade</taxon>
        <taxon>Sphaeropleales</taxon>
        <taxon>Selenastraceae</taxon>
        <taxon>Raphidocelis</taxon>
    </lineage>
</organism>
<dbReference type="OrthoDB" id="185493at2759"/>